<keyword evidence="9 19" id="KW-0808">Transferase</keyword>
<organism evidence="20 21">
    <name type="scientific">Jhaorihella thermophila</name>
    <dbReference type="NCBI Taxonomy" id="488547"/>
    <lineage>
        <taxon>Bacteria</taxon>
        <taxon>Pseudomonadati</taxon>
        <taxon>Pseudomonadota</taxon>
        <taxon>Alphaproteobacteria</taxon>
        <taxon>Rhodobacterales</taxon>
        <taxon>Paracoccaceae</taxon>
        <taxon>Jhaorihella</taxon>
    </lineage>
</organism>
<name>A0A1H5RRR8_9RHOB</name>
<feature type="transmembrane region" description="Helical" evidence="19">
    <location>
        <begin position="69"/>
        <end position="88"/>
    </location>
</feature>
<dbReference type="Proteomes" id="UP000236742">
    <property type="component" value="Unassembled WGS sequence"/>
</dbReference>
<dbReference type="PANTHER" id="PTHR34148:SF1">
    <property type="entry name" value="ADENOSYLCOBINAMIDE-GDP RIBAZOLETRANSFERASE"/>
    <property type="match status" value="1"/>
</dbReference>
<evidence type="ECO:0000256" key="12">
    <source>
        <dbReference type="ARBA" id="ARBA00022989"/>
    </source>
</evidence>
<evidence type="ECO:0000256" key="2">
    <source>
        <dbReference type="ARBA" id="ARBA00004651"/>
    </source>
</evidence>
<dbReference type="PANTHER" id="PTHR34148">
    <property type="entry name" value="ADENOSYLCOBINAMIDE-GDP RIBAZOLETRANSFERASE"/>
    <property type="match status" value="1"/>
</dbReference>
<keyword evidence="8 19" id="KW-0169">Cobalamin biosynthesis</keyword>
<evidence type="ECO:0000256" key="8">
    <source>
        <dbReference type="ARBA" id="ARBA00022573"/>
    </source>
</evidence>
<comment type="function">
    <text evidence="14 19">Joins adenosylcobinamide-GDP and alpha-ribazole to generate adenosylcobalamin (Ado-cobalamin). Also synthesizes adenosylcobalamin 5'-phosphate from adenosylcobinamide-GDP and alpha-ribazole 5'-phosphate.</text>
</comment>
<evidence type="ECO:0000256" key="18">
    <source>
        <dbReference type="ARBA" id="ARBA00049504"/>
    </source>
</evidence>
<comment type="pathway">
    <text evidence="3 19">Cofactor biosynthesis; adenosylcobalamin biosynthesis; adenosylcobalamin from cob(II)yrinate a,c-diamide: step 7/7.</text>
</comment>
<comment type="cofactor">
    <cofactor evidence="1 19">
        <name>Mg(2+)</name>
        <dbReference type="ChEBI" id="CHEBI:18420"/>
    </cofactor>
</comment>
<dbReference type="InterPro" id="IPR003805">
    <property type="entry name" value="CobS"/>
</dbReference>
<keyword evidence="13 19" id="KW-0472">Membrane</keyword>
<evidence type="ECO:0000256" key="16">
    <source>
        <dbReference type="ARBA" id="ARBA00032853"/>
    </source>
</evidence>
<comment type="subcellular location">
    <subcellularLocation>
        <location evidence="2 19">Cell membrane</location>
        <topology evidence="2 19">Multi-pass membrane protein</topology>
    </subcellularLocation>
</comment>
<evidence type="ECO:0000256" key="13">
    <source>
        <dbReference type="ARBA" id="ARBA00023136"/>
    </source>
</evidence>
<dbReference type="RefSeq" id="WP_104006134.1">
    <property type="nucleotide sequence ID" value="NZ_FNVD01000001.1"/>
</dbReference>
<dbReference type="HAMAP" id="MF_00719">
    <property type="entry name" value="CobS"/>
    <property type="match status" value="1"/>
</dbReference>
<dbReference type="GO" id="GO:0005886">
    <property type="term" value="C:plasma membrane"/>
    <property type="evidence" value="ECO:0007669"/>
    <property type="project" value="UniProtKB-SubCell"/>
</dbReference>
<comment type="catalytic activity">
    <reaction evidence="17 19">
        <text>alpha-ribazole + adenosylcob(III)inamide-GDP = adenosylcob(III)alamin + GMP + H(+)</text>
        <dbReference type="Rhea" id="RHEA:16049"/>
        <dbReference type="ChEBI" id="CHEBI:10329"/>
        <dbReference type="ChEBI" id="CHEBI:15378"/>
        <dbReference type="ChEBI" id="CHEBI:18408"/>
        <dbReference type="ChEBI" id="CHEBI:58115"/>
        <dbReference type="ChEBI" id="CHEBI:60487"/>
        <dbReference type="EC" id="2.7.8.26"/>
    </reaction>
</comment>
<evidence type="ECO:0000256" key="3">
    <source>
        <dbReference type="ARBA" id="ARBA00004663"/>
    </source>
</evidence>
<evidence type="ECO:0000313" key="20">
    <source>
        <dbReference type="EMBL" id="SEF40221.1"/>
    </source>
</evidence>
<protein>
    <recommendedName>
        <fullName evidence="6 19">Adenosylcobinamide-GDP ribazoletransferase</fullName>
        <ecNumber evidence="5 19">2.7.8.26</ecNumber>
    </recommendedName>
    <alternativeName>
        <fullName evidence="16 19">Cobalamin synthase</fullName>
    </alternativeName>
    <alternativeName>
        <fullName evidence="15 19">Cobalamin-5'-phosphate synthase</fullName>
    </alternativeName>
</protein>
<evidence type="ECO:0000256" key="10">
    <source>
        <dbReference type="ARBA" id="ARBA00022692"/>
    </source>
</evidence>
<keyword evidence="21" id="KW-1185">Reference proteome</keyword>
<evidence type="ECO:0000256" key="17">
    <source>
        <dbReference type="ARBA" id="ARBA00048623"/>
    </source>
</evidence>
<proteinExistence type="inferred from homology"/>
<dbReference type="Pfam" id="PF02654">
    <property type="entry name" value="CobS"/>
    <property type="match status" value="1"/>
</dbReference>
<accession>A0A1H5RRR8</accession>
<evidence type="ECO:0000256" key="11">
    <source>
        <dbReference type="ARBA" id="ARBA00022842"/>
    </source>
</evidence>
<gene>
    <name evidence="19" type="primary">cobS</name>
    <name evidence="20" type="ORF">SAMN05421751_10179</name>
</gene>
<evidence type="ECO:0000256" key="4">
    <source>
        <dbReference type="ARBA" id="ARBA00010561"/>
    </source>
</evidence>
<evidence type="ECO:0000256" key="14">
    <source>
        <dbReference type="ARBA" id="ARBA00025228"/>
    </source>
</evidence>
<feature type="transmembrane region" description="Helical" evidence="19">
    <location>
        <begin position="40"/>
        <end position="63"/>
    </location>
</feature>
<dbReference type="GO" id="GO:0009236">
    <property type="term" value="P:cobalamin biosynthetic process"/>
    <property type="evidence" value="ECO:0007669"/>
    <property type="project" value="UniProtKB-UniRule"/>
</dbReference>
<comment type="similarity">
    <text evidence="4 19">Belongs to the CobS family.</text>
</comment>
<evidence type="ECO:0000256" key="6">
    <source>
        <dbReference type="ARBA" id="ARBA00015850"/>
    </source>
</evidence>
<keyword evidence="12 19" id="KW-1133">Transmembrane helix</keyword>
<reference evidence="20 21" key="1">
    <citation type="submission" date="2016-10" db="EMBL/GenBank/DDBJ databases">
        <authorList>
            <person name="de Groot N.N."/>
        </authorList>
    </citation>
    <scope>NUCLEOTIDE SEQUENCE [LARGE SCALE GENOMIC DNA]</scope>
    <source>
        <strain evidence="20 21">DSM 23413</strain>
    </source>
</reference>
<keyword evidence="10 19" id="KW-0812">Transmembrane</keyword>
<evidence type="ECO:0000313" key="21">
    <source>
        <dbReference type="Proteomes" id="UP000236742"/>
    </source>
</evidence>
<feature type="transmembrane region" description="Helical" evidence="19">
    <location>
        <begin position="190"/>
        <end position="223"/>
    </location>
</feature>
<sequence>MRKNDTGPLPDLPGDIGVALVLLTRLPLPRLPDTAFRRQARAAWAFPLAGMAVGLVAGAVGLLALGLGLAPAAVAGLVLAGQIALTGAMHEDGLADTADGLWGGHDPERRLEIMKDSRTGSYGVLALVLGLGLRWVALSGLIGAGFMWAPLLAAAALSRAPLPLLMTALPPARAGGLSRSVGRPGRDVSLAALALGGAVGLVAAGPAVVLPALGALLAVLIVAHLARTRIGGQTGDILGAAQQVAEIVLLLGLQAALT</sequence>
<dbReference type="GO" id="GO:0051073">
    <property type="term" value="F:adenosylcobinamide-GDP ribazoletransferase activity"/>
    <property type="evidence" value="ECO:0007669"/>
    <property type="project" value="UniProtKB-UniRule"/>
</dbReference>
<dbReference type="NCBIfam" id="TIGR00317">
    <property type="entry name" value="cobS"/>
    <property type="match status" value="1"/>
</dbReference>
<evidence type="ECO:0000256" key="1">
    <source>
        <dbReference type="ARBA" id="ARBA00001946"/>
    </source>
</evidence>
<dbReference type="EC" id="2.7.8.26" evidence="5 19"/>
<dbReference type="GO" id="GO:0008818">
    <property type="term" value="F:cobalamin 5'-phosphate synthase activity"/>
    <property type="evidence" value="ECO:0007669"/>
    <property type="project" value="UniProtKB-UniRule"/>
</dbReference>
<comment type="catalytic activity">
    <reaction evidence="18 19">
        <text>alpha-ribazole 5'-phosphate + adenosylcob(III)inamide-GDP = adenosylcob(III)alamin 5'-phosphate + GMP + H(+)</text>
        <dbReference type="Rhea" id="RHEA:23560"/>
        <dbReference type="ChEBI" id="CHEBI:15378"/>
        <dbReference type="ChEBI" id="CHEBI:57918"/>
        <dbReference type="ChEBI" id="CHEBI:58115"/>
        <dbReference type="ChEBI" id="CHEBI:60487"/>
        <dbReference type="ChEBI" id="CHEBI:60493"/>
        <dbReference type="EC" id="2.7.8.26"/>
    </reaction>
</comment>
<dbReference type="OrthoDB" id="9794626at2"/>
<dbReference type="AlphaFoldDB" id="A0A1H5RRR8"/>
<keyword evidence="11 19" id="KW-0460">Magnesium</keyword>
<evidence type="ECO:0000256" key="15">
    <source>
        <dbReference type="ARBA" id="ARBA00032605"/>
    </source>
</evidence>
<feature type="transmembrane region" description="Helical" evidence="19">
    <location>
        <begin position="119"/>
        <end position="142"/>
    </location>
</feature>
<evidence type="ECO:0000256" key="19">
    <source>
        <dbReference type="HAMAP-Rule" id="MF_00719"/>
    </source>
</evidence>
<evidence type="ECO:0000256" key="9">
    <source>
        <dbReference type="ARBA" id="ARBA00022679"/>
    </source>
</evidence>
<evidence type="ECO:0000256" key="5">
    <source>
        <dbReference type="ARBA" id="ARBA00013200"/>
    </source>
</evidence>
<dbReference type="UniPathway" id="UPA00148">
    <property type="reaction ID" value="UER00238"/>
</dbReference>
<evidence type="ECO:0000256" key="7">
    <source>
        <dbReference type="ARBA" id="ARBA00022475"/>
    </source>
</evidence>
<keyword evidence="7 19" id="KW-1003">Cell membrane</keyword>
<dbReference type="EMBL" id="FNVD01000001">
    <property type="protein sequence ID" value="SEF40221.1"/>
    <property type="molecule type" value="Genomic_DNA"/>
</dbReference>